<dbReference type="RefSeq" id="XP_022465994.1">
    <property type="nucleotide sequence ID" value="XM_022609615.1"/>
</dbReference>
<evidence type="ECO:0000256" key="1">
    <source>
        <dbReference type="SAM" id="MobiDB-lite"/>
    </source>
</evidence>
<dbReference type="GeneID" id="34527481"/>
<dbReference type="HOGENOM" id="CLU_316464_0_0_1"/>
<feature type="compositionally biased region" description="Low complexity" evidence="1">
    <location>
        <begin position="657"/>
        <end position="680"/>
    </location>
</feature>
<gene>
    <name evidence="2" type="primary">KNAG0H03350</name>
    <name evidence="2" type="ordered locus">KNAG_0H03350</name>
</gene>
<feature type="compositionally biased region" description="Polar residues" evidence="1">
    <location>
        <begin position="904"/>
        <end position="919"/>
    </location>
</feature>
<keyword evidence="3" id="KW-1185">Reference proteome</keyword>
<dbReference type="AlphaFoldDB" id="J7S8U7"/>
<proteinExistence type="predicted"/>
<reference evidence="3" key="2">
    <citation type="submission" date="2012-08" db="EMBL/GenBank/DDBJ databases">
        <title>Genome sequence of Kazachstania naganishii.</title>
        <authorList>
            <person name="Gordon J.L."/>
            <person name="Armisen D."/>
            <person name="Proux-Wera E."/>
            <person name="OhEigeartaigh S.S."/>
            <person name="Byrne K.P."/>
            <person name="Wolfe K.H."/>
        </authorList>
    </citation>
    <scope>NUCLEOTIDE SEQUENCE [LARGE SCALE GENOMIC DNA]</scope>
    <source>
        <strain evidence="3">ATCC MYA-139 / BCRC 22969 / CBS 8797 / CCRC 22969 / KCTC 17520 / NBRC 10181 / NCYC 3082</strain>
    </source>
</reference>
<feature type="compositionally biased region" description="Polar residues" evidence="1">
    <location>
        <begin position="932"/>
        <end position="944"/>
    </location>
</feature>
<dbReference type="EMBL" id="HE978321">
    <property type="protein sequence ID" value="CCK71749.1"/>
    <property type="molecule type" value="Genomic_DNA"/>
</dbReference>
<dbReference type="STRING" id="1071383.J7S8U7"/>
<feature type="compositionally biased region" description="Polar residues" evidence="1">
    <location>
        <begin position="636"/>
        <end position="645"/>
    </location>
</feature>
<feature type="compositionally biased region" description="Polar residues" evidence="1">
    <location>
        <begin position="562"/>
        <end position="579"/>
    </location>
</feature>
<feature type="compositionally biased region" description="Low complexity" evidence="1">
    <location>
        <begin position="504"/>
        <end position="515"/>
    </location>
</feature>
<feature type="compositionally biased region" description="Basic and acidic residues" evidence="1">
    <location>
        <begin position="613"/>
        <end position="624"/>
    </location>
</feature>
<feature type="compositionally biased region" description="Polar residues" evidence="1">
    <location>
        <begin position="686"/>
        <end position="707"/>
    </location>
</feature>
<name>J7S8U7_HUIN7</name>
<feature type="region of interest" description="Disordered" evidence="1">
    <location>
        <begin position="147"/>
        <end position="214"/>
    </location>
</feature>
<feature type="region of interest" description="Disordered" evidence="1">
    <location>
        <begin position="898"/>
        <end position="956"/>
    </location>
</feature>
<dbReference type="eggNOG" id="KOG4719">
    <property type="taxonomic scope" value="Eukaryota"/>
</dbReference>
<organism evidence="2 3">
    <name type="scientific">Huiozyma naganishii (strain ATCC MYA-139 / BCRC 22969 / CBS 8797 / KCTC 17520 / NBRC 10181 / NCYC 3082 / Yp74L-3)</name>
    <name type="common">Yeast</name>
    <name type="synonym">Kazachstania naganishii</name>
    <dbReference type="NCBI Taxonomy" id="1071383"/>
    <lineage>
        <taxon>Eukaryota</taxon>
        <taxon>Fungi</taxon>
        <taxon>Dikarya</taxon>
        <taxon>Ascomycota</taxon>
        <taxon>Saccharomycotina</taxon>
        <taxon>Saccharomycetes</taxon>
        <taxon>Saccharomycetales</taxon>
        <taxon>Saccharomycetaceae</taxon>
        <taxon>Huiozyma</taxon>
    </lineage>
</organism>
<sequence>MSAVSRAAVGERASLEQQSTETRSRRSISSTLINFFKNMKRGEVSPGSDGTRHGMKRQKIEEIPGEDSYPDIQGSSSANNSVLYRQGDNRVAQQNELPQAALSEPLILYGPEDPNERPPVLPILPLQRLRILREKQKLRMNNDARMLAQNATRSKPQEPWTTEKQLSESPTVSLPSTSSNFDHSVIYHKSSTPSPVKKPLQYKKQREDNKRRKNGLNIIEPMLKLDGKVLKKTTTKKTSLKNKGTKWSGYFEYDLSEYETSPSNIPMKVESNTVPGATMDVSSTELPICVSSSSLKPVTTESESQLSDTQKSLLLNGIKTATTPIVKEKKMPVTKIVTPAATGKTAAGKGKKFTVPTMGFDFIGIDSSKKPDGVPSLAINKNVKASSTAAEQTTSATFSFGSKPQIPIQNRIEEVDGKSDEEPRRKAPNGAPAAMPKSVLKGPDVGNGKAAAPLSFNLGGNKDTAENSEKKTTVPTFTFGKSPAGETKTETELPPKKPAFSLQTATSNKSDTTTTEPAKKKPAFSFGSSETSDEPSKKNLNFSLAPKIADGNAPTSKPPAFSFSTNQKENGTEKSASALTFNFGLNKPVVPEKKHEQVAKPSNGFSFNAPTSSKEEPTESKPQEKPFTFAKLPVEQANNSTTTKPSFAFQKPSDTGSAPAASASSLFSLPTETAPPTALPGLNGATAKQTFNFGATNGTTPAQEKATSPQPSGSAPPPSFSFNRPSAPGGSNTQLNKEAGKLGVSFNNPLLNSANSNSTPNLFSGAPSSSASLVNNAGSGGFNFGATPAPSTAVSAAPSLFGGNTNAPTGSAPGGAGAPLAFNFGAQNSAPAGNTFASNTQAGMNPLLSGNSNLGSGGSVFGGNNGVAPVGGFNPTGPFSAGMNQGNAANFNLQNAPQQPPTFNPSMQPNLNFGPSNSADPAAIFSSPSPPVTNNTPQPGSMISQRKIARMRGPRR</sequence>
<reference evidence="2 3" key="1">
    <citation type="journal article" date="2011" name="Proc. Natl. Acad. Sci. U.S.A.">
        <title>Evolutionary erosion of yeast sex chromosomes by mating-type switching accidents.</title>
        <authorList>
            <person name="Gordon J.L."/>
            <person name="Armisen D."/>
            <person name="Proux-Wera E."/>
            <person name="Oheigeartaigh S.S."/>
            <person name="Byrne K.P."/>
            <person name="Wolfe K.H."/>
        </authorList>
    </citation>
    <scope>NUCLEOTIDE SEQUENCE [LARGE SCALE GENOMIC DNA]</scope>
    <source>
        <strain evidence="3">ATCC MYA-139 / BCRC 22969 / CBS 8797 / CCRC 22969 / KCTC 17520 / NBRC 10181 / NCYC 3082</strain>
    </source>
</reference>
<evidence type="ECO:0000313" key="2">
    <source>
        <dbReference type="EMBL" id="CCK71749.1"/>
    </source>
</evidence>
<dbReference type="KEGG" id="kng:KNAG_0H03350"/>
<feature type="region of interest" description="Disordered" evidence="1">
    <location>
        <begin position="592"/>
        <end position="737"/>
    </location>
</feature>
<dbReference type="OrthoDB" id="4070102at2759"/>
<feature type="region of interest" description="Disordered" evidence="1">
    <location>
        <begin position="1"/>
        <end position="80"/>
    </location>
</feature>
<feature type="compositionally biased region" description="Basic and acidic residues" evidence="1">
    <location>
        <begin position="463"/>
        <end position="472"/>
    </location>
</feature>
<dbReference type="Proteomes" id="UP000006310">
    <property type="component" value="Chromosome 8"/>
</dbReference>
<dbReference type="OMA" id="YGTENTE"/>
<feature type="compositionally biased region" description="Polar residues" evidence="1">
    <location>
        <begin position="149"/>
        <end position="182"/>
    </location>
</feature>
<accession>J7S8U7</accession>
<feature type="region of interest" description="Disordered" evidence="1">
    <location>
        <begin position="392"/>
        <end position="579"/>
    </location>
</feature>
<feature type="compositionally biased region" description="Polar residues" evidence="1">
    <location>
        <begin position="603"/>
        <end position="612"/>
    </location>
</feature>
<feature type="compositionally biased region" description="Basic residues" evidence="1">
    <location>
        <begin position="947"/>
        <end position="956"/>
    </location>
</feature>
<feature type="compositionally biased region" description="Basic and acidic residues" evidence="1">
    <location>
        <begin position="411"/>
        <end position="425"/>
    </location>
</feature>
<protein>
    <submittedName>
        <fullName evidence="2">Uncharacterized protein</fullName>
    </submittedName>
</protein>
<evidence type="ECO:0000313" key="3">
    <source>
        <dbReference type="Proteomes" id="UP000006310"/>
    </source>
</evidence>